<reference evidence="2" key="2">
    <citation type="journal article" date="2023" name="BMC Genomics">
        <title>Pest status, molecular evolution, and epigenetic factors derived from the genome assembly of Frankliniella fusca, a thysanopteran phytovirus vector.</title>
        <authorList>
            <person name="Catto M.A."/>
            <person name="Labadie P.E."/>
            <person name="Jacobson A.L."/>
            <person name="Kennedy G.G."/>
            <person name="Srinivasan R."/>
            <person name="Hunt B.G."/>
        </authorList>
    </citation>
    <scope>NUCLEOTIDE SEQUENCE</scope>
    <source>
        <strain evidence="2">PL_HMW_Pooled</strain>
    </source>
</reference>
<keyword evidence="3" id="KW-1185">Reference proteome</keyword>
<feature type="compositionally biased region" description="Low complexity" evidence="1">
    <location>
        <begin position="524"/>
        <end position="534"/>
    </location>
</feature>
<reference evidence="2" key="1">
    <citation type="submission" date="2021-07" db="EMBL/GenBank/DDBJ databases">
        <authorList>
            <person name="Catto M.A."/>
            <person name="Jacobson A."/>
            <person name="Kennedy G."/>
            <person name="Labadie P."/>
            <person name="Hunt B.G."/>
            <person name="Srinivasan R."/>
        </authorList>
    </citation>
    <scope>NUCLEOTIDE SEQUENCE</scope>
    <source>
        <strain evidence="2">PL_HMW_Pooled</strain>
        <tissue evidence="2">Head</tissue>
    </source>
</reference>
<evidence type="ECO:0000313" key="2">
    <source>
        <dbReference type="EMBL" id="KAK3910587.1"/>
    </source>
</evidence>
<feature type="compositionally biased region" description="Polar residues" evidence="1">
    <location>
        <begin position="1"/>
        <end position="19"/>
    </location>
</feature>
<protein>
    <submittedName>
        <fullName evidence="2">Protein transport protein Sec31A</fullName>
    </submittedName>
</protein>
<dbReference type="Proteomes" id="UP001219518">
    <property type="component" value="Unassembled WGS sequence"/>
</dbReference>
<sequence>MALPSTATNNIASQSGSNVKQEKRDDDEEINELAEKMREANKAKMAGGAVRPPGTNGTLGQPVQTQQMVNSTQPAILNFLTRNNSGAPASKTQQTQPSTGSTQNSTEKPPCDADSVKMHFGWVTLGKSHIPYILRYGSEKYCAVRMVEMKLLSKYLTYLHADIYSCTCIRSYYITEAEARLLNDINIRHCDYQFGREPFTTKDLVVRLQDADEFYTFLDVCYNKLLPQNNSNSNKCGFIRIDGESVVPYILRNGIKYVPVFYFEGDTCSLIQKSETLEGWDLAYLKFCCKVQGIKAELFEKDNCSVISLEDINGFFPADTNFEDYWPSKVVDRQLLVSTAKSDSSATWTISPTVSSSAVPPQPPPINKVPGAVSALPRQTAHSAPYMNQPMSNGWSGLVGGQPTYHSSSSRMMHNGSMPMGMVSPGSAVQPPPPLVRVTSSQSAMGRANAAAAMYSSAGSGMQHMMSMGQHASQMLPPQQPHAHYPSAPANSKYPPPLVSVNGTTVSSTYSFMTSNGIDVIDLSSSPQSPQMSQRQHHGSNGKTPSSMERLIQIQDYHTSGPHIPFKVQKALVAGKMVPCINAKPYVYTDLLMTLHDLNAHFFPDLSITACKQGVQEVLGIHLFRGNRQQMQMLKEAGKCTSTSDILPLVQVKDVMQFMPQMKYMFTSRRPAGPHGEPPAKMKRTS</sequence>
<gene>
    <name evidence="2" type="ORF">KUF71_020401</name>
</gene>
<feature type="compositionally biased region" description="Basic and acidic residues" evidence="1">
    <location>
        <begin position="33"/>
        <end position="42"/>
    </location>
</feature>
<name>A0AAE1GWP6_9NEOP</name>
<proteinExistence type="predicted"/>
<evidence type="ECO:0000256" key="1">
    <source>
        <dbReference type="SAM" id="MobiDB-lite"/>
    </source>
</evidence>
<evidence type="ECO:0000313" key="3">
    <source>
        <dbReference type="Proteomes" id="UP001219518"/>
    </source>
</evidence>
<dbReference type="EMBL" id="JAHWGI010000180">
    <property type="protein sequence ID" value="KAK3910587.1"/>
    <property type="molecule type" value="Genomic_DNA"/>
</dbReference>
<dbReference type="AlphaFoldDB" id="A0AAE1GWP6"/>
<accession>A0AAE1GWP6</accession>
<feature type="compositionally biased region" description="Low complexity" evidence="1">
    <location>
        <begin position="90"/>
        <end position="106"/>
    </location>
</feature>
<feature type="region of interest" description="Disordered" evidence="1">
    <location>
        <begin position="82"/>
        <end position="111"/>
    </location>
</feature>
<organism evidence="2 3">
    <name type="scientific">Frankliniella fusca</name>
    <dbReference type="NCBI Taxonomy" id="407009"/>
    <lineage>
        <taxon>Eukaryota</taxon>
        <taxon>Metazoa</taxon>
        <taxon>Ecdysozoa</taxon>
        <taxon>Arthropoda</taxon>
        <taxon>Hexapoda</taxon>
        <taxon>Insecta</taxon>
        <taxon>Pterygota</taxon>
        <taxon>Neoptera</taxon>
        <taxon>Paraneoptera</taxon>
        <taxon>Thysanoptera</taxon>
        <taxon>Terebrantia</taxon>
        <taxon>Thripoidea</taxon>
        <taxon>Thripidae</taxon>
        <taxon>Frankliniella</taxon>
    </lineage>
</organism>
<feature type="region of interest" description="Disordered" evidence="1">
    <location>
        <begin position="470"/>
        <end position="491"/>
    </location>
</feature>
<feature type="region of interest" description="Disordered" evidence="1">
    <location>
        <begin position="1"/>
        <end position="62"/>
    </location>
</feature>
<feature type="region of interest" description="Disordered" evidence="1">
    <location>
        <begin position="521"/>
        <end position="546"/>
    </location>
</feature>
<comment type="caution">
    <text evidence="2">The sequence shown here is derived from an EMBL/GenBank/DDBJ whole genome shotgun (WGS) entry which is preliminary data.</text>
</comment>